<comment type="caution">
    <text evidence="1">The sequence shown here is derived from an EMBL/GenBank/DDBJ whole genome shotgun (WGS) entry which is preliminary data.</text>
</comment>
<dbReference type="Proteomes" id="UP000593567">
    <property type="component" value="Unassembled WGS sequence"/>
</dbReference>
<gene>
    <name evidence="1" type="ORF">EB796_016871</name>
</gene>
<dbReference type="EMBL" id="VXIV02002529">
    <property type="protein sequence ID" value="KAF6024812.1"/>
    <property type="molecule type" value="Genomic_DNA"/>
</dbReference>
<protein>
    <submittedName>
        <fullName evidence="1">Uncharacterized protein</fullName>
    </submittedName>
</protein>
<proteinExistence type="predicted"/>
<accession>A0A7J7JER3</accession>
<organism evidence="1 2">
    <name type="scientific">Bugula neritina</name>
    <name type="common">Brown bryozoan</name>
    <name type="synonym">Sertularia neritina</name>
    <dbReference type="NCBI Taxonomy" id="10212"/>
    <lineage>
        <taxon>Eukaryota</taxon>
        <taxon>Metazoa</taxon>
        <taxon>Spiralia</taxon>
        <taxon>Lophotrochozoa</taxon>
        <taxon>Bryozoa</taxon>
        <taxon>Gymnolaemata</taxon>
        <taxon>Cheilostomatida</taxon>
        <taxon>Flustrina</taxon>
        <taxon>Buguloidea</taxon>
        <taxon>Bugulidae</taxon>
        <taxon>Bugula</taxon>
    </lineage>
</organism>
<evidence type="ECO:0000313" key="2">
    <source>
        <dbReference type="Proteomes" id="UP000593567"/>
    </source>
</evidence>
<dbReference type="AlphaFoldDB" id="A0A7J7JER3"/>
<evidence type="ECO:0000313" key="1">
    <source>
        <dbReference type="EMBL" id="KAF6024812.1"/>
    </source>
</evidence>
<sequence length="281" mass="32258">MIGIATNIMRRFQIYFTGKTKENETILSVQQVEQEDTPDTYGIKYTLFGSEGGTVLLNSFNSWYPVCLQYYTTNTGSHHHRMKLYKYLIGYKDTFEIYGDDTIADIKEFSFTGKMVFFNEYESYLNLQAGNLALPASSGSEIANVNMWDRVLSIDVMNRMLWNGNVYSMEKNNLISLSGSVTGKDIEYDSNDHSNLRVKRQAVLDSKPEEPLSYTTSENFIDFLNNTASGNETFNFAKFTRRAGWQLVDKYSSHGPEEPKTLLHCKYRGKKCDSRVISKNY</sequence>
<reference evidence="1" key="1">
    <citation type="submission" date="2020-06" db="EMBL/GenBank/DDBJ databases">
        <title>Draft genome of Bugula neritina, a colonial animal packing powerful symbionts and potential medicines.</title>
        <authorList>
            <person name="Rayko M."/>
        </authorList>
    </citation>
    <scope>NUCLEOTIDE SEQUENCE [LARGE SCALE GENOMIC DNA]</scope>
    <source>
        <strain evidence="1">Kwan_BN1</strain>
    </source>
</reference>
<name>A0A7J7JER3_BUGNE</name>
<keyword evidence="2" id="KW-1185">Reference proteome</keyword>